<reference evidence="2 3" key="1">
    <citation type="submission" date="2018-07" db="EMBL/GenBank/DDBJ databases">
        <title>Genome assembly of strain KB82.</title>
        <authorList>
            <person name="Kukolya J."/>
            <person name="Horvath B."/>
            <person name="Nagy I."/>
            <person name="Toth A."/>
        </authorList>
    </citation>
    <scope>NUCLEOTIDE SEQUENCE [LARGE SCALE GENOMIC DNA]</scope>
    <source>
        <strain evidence="2 3">Kb82</strain>
    </source>
</reference>
<feature type="transmembrane region" description="Helical" evidence="1">
    <location>
        <begin position="273"/>
        <end position="291"/>
    </location>
</feature>
<keyword evidence="1" id="KW-1133">Transmembrane helix</keyword>
<feature type="transmembrane region" description="Helical" evidence="1">
    <location>
        <begin position="218"/>
        <end position="241"/>
    </location>
</feature>
<protein>
    <submittedName>
        <fullName evidence="2">Uncharacterized protein</fullName>
    </submittedName>
</protein>
<keyword evidence="3" id="KW-1185">Reference proteome</keyword>
<evidence type="ECO:0000313" key="3">
    <source>
        <dbReference type="Proteomes" id="UP000640614"/>
    </source>
</evidence>
<evidence type="ECO:0000256" key="1">
    <source>
        <dbReference type="SAM" id="Phobius"/>
    </source>
</evidence>
<dbReference type="RefSeq" id="WP_193845234.1">
    <property type="nucleotide sequence ID" value="NZ_PRDM01000001.1"/>
</dbReference>
<evidence type="ECO:0000313" key="2">
    <source>
        <dbReference type="EMBL" id="MBE8724225.1"/>
    </source>
</evidence>
<organism evidence="2 3">
    <name type="scientific">Flavobacterium hungaricum</name>
    <dbReference type="NCBI Taxonomy" id="2082725"/>
    <lineage>
        <taxon>Bacteria</taxon>
        <taxon>Pseudomonadati</taxon>
        <taxon>Bacteroidota</taxon>
        <taxon>Flavobacteriia</taxon>
        <taxon>Flavobacteriales</taxon>
        <taxon>Flavobacteriaceae</taxon>
        <taxon>Flavobacterium</taxon>
    </lineage>
</organism>
<feature type="transmembrane region" description="Helical" evidence="1">
    <location>
        <begin position="184"/>
        <end position="206"/>
    </location>
</feature>
<sequence>MEEQFKSYEKTIQKKHSFGMPKYKEQFRTSLSKTLFIALAEKAVLKLGWHLTYKNENSIEAKRNETSFGIDKWTEAITITFDHGNVEVKSESLGNEIWDIGRNSKRVKLFIYAFKETEKEFDKEALNELEAEIEKKNNWDDYSIPEHLPAPTLVKKKQFPILVLGGALIALLLGLIVAEVSIHVIYIIGVFEVLAGLAIAYSLKFLIQIANFVDLKKIQYVIIAMVFIVYSSNQYFQYLIVLNENDISGLSFYEFLQIIFSEGLFIKKINTGWIGLVLSWVVQLVLTYYIAVARVSSIVMAYQIEKIPVEVIDFSFYHIVKGKSENEVRKELAAKGWTDKENQDEVFEAMAAIGGVTELQRMK</sequence>
<keyword evidence="1" id="KW-0472">Membrane</keyword>
<comment type="caution">
    <text evidence="2">The sequence shown here is derived from an EMBL/GenBank/DDBJ whole genome shotgun (WGS) entry which is preliminary data.</text>
</comment>
<keyword evidence="1" id="KW-0812">Transmembrane</keyword>
<accession>A0ABR9TG43</accession>
<proteinExistence type="predicted"/>
<dbReference type="Proteomes" id="UP000640614">
    <property type="component" value="Unassembled WGS sequence"/>
</dbReference>
<dbReference type="EMBL" id="PRDM01000001">
    <property type="protein sequence ID" value="MBE8724225.1"/>
    <property type="molecule type" value="Genomic_DNA"/>
</dbReference>
<name>A0ABR9TG43_9FLAO</name>
<feature type="transmembrane region" description="Helical" evidence="1">
    <location>
        <begin position="159"/>
        <end position="178"/>
    </location>
</feature>
<gene>
    <name evidence="2" type="ORF">C4F50_04620</name>
</gene>